<evidence type="ECO:0000259" key="3">
    <source>
        <dbReference type="PROSITE" id="PS01124"/>
    </source>
</evidence>
<evidence type="ECO:0000256" key="1">
    <source>
        <dbReference type="ARBA" id="ARBA00023015"/>
    </source>
</evidence>
<evidence type="ECO:0000313" key="4">
    <source>
        <dbReference type="EMBL" id="PWG79257.1"/>
    </source>
</evidence>
<evidence type="ECO:0000313" key="5">
    <source>
        <dbReference type="Proteomes" id="UP000245647"/>
    </source>
</evidence>
<organism evidence="4 5">
    <name type="scientific">Pararcticibacter amylolyticus</name>
    <dbReference type="NCBI Taxonomy" id="2173175"/>
    <lineage>
        <taxon>Bacteria</taxon>
        <taxon>Pseudomonadati</taxon>
        <taxon>Bacteroidota</taxon>
        <taxon>Sphingobacteriia</taxon>
        <taxon>Sphingobacteriales</taxon>
        <taxon>Sphingobacteriaceae</taxon>
        <taxon>Pararcticibacter</taxon>
    </lineage>
</organism>
<sequence length="122" mass="14431">MVHLSYYLFNHDDCTKTKAESYTLLIEGFEEVAHFSNFFKKQTDCSPLTFRNQKKVSFCKHCFDSRKYLPIRSCQLCSIKLKNMELSKNTVLIMHGPLNKNNWTFQKTCFSFLPGPLWYILI</sequence>
<evidence type="ECO:0000256" key="2">
    <source>
        <dbReference type="ARBA" id="ARBA00023163"/>
    </source>
</evidence>
<accession>A0A2U2PCZ2</accession>
<name>A0A2U2PCZ2_9SPHI</name>
<dbReference type="InterPro" id="IPR018060">
    <property type="entry name" value="HTH_AraC"/>
</dbReference>
<keyword evidence="1" id="KW-0805">Transcription regulation</keyword>
<dbReference type="GO" id="GO:0043565">
    <property type="term" value="F:sequence-specific DNA binding"/>
    <property type="evidence" value="ECO:0007669"/>
    <property type="project" value="InterPro"/>
</dbReference>
<dbReference type="GO" id="GO:0003700">
    <property type="term" value="F:DNA-binding transcription factor activity"/>
    <property type="evidence" value="ECO:0007669"/>
    <property type="project" value="InterPro"/>
</dbReference>
<feature type="domain" description="HTH araC/xylS-type" evidence="3">
    <location>
        <begin position="28"/>
        <end position="53"/>
    </location>
</feature>
<dbReference type="Gene3D" id="1.10.10.60">
    <property type="entry name" value="Homeodomain-like"/>
    <property type="match status" value="1"/>
</dbReference>
<dbReference type="EMBL" id="QEAS01000016">
    <property type="protein sequence ID" value="PWG79257.1"/>
    <property type="molecule type" value="Genomic_DNA"/>
</dbReference>
<dbReference type="InterPro" id="IPR009057">
    <property type="entry name" value="Homeodomain-like_sf"/>
</dbReference>
<dbReference type="Proteomes" id="UP000245647">
    <property type="component" value="Unassembled WGS sequence"/>
</dbReference>
<dbReference type="SUPFAM" id="SSF46689">
    <property type="entry name" value="Homeodomain-like"/>
    <property type="match status" value="1"/>
</dbReference>
<dbReference type="AlphaFoldDB" id="A0A2U2PCZ2"/>
<gene>
    <name evidence="4" type="ORF">DDR33_18405</name>
</gene>
<keyword evidence="2" id="KW-0804">Transcription</keyword>
<protein>
    <recommendedName>
        <fullName evidence="3">HTH araC/xylS-type domain-containing protein</fullName>
    </recommendedName>
</protein>
<dbReference type="PROSITE" id="PS01124">
    <property type="entry name" value="HTH_ARAC_FAMILY_2"/>
    <property type="match status" value="1"/>
</dbReference>
<reference evidence="4 5" key="1">
    <citation type="submission" date="2018-04" db="EMBL/GenBank/DDBJ databases">
        <title>Pedobacter chongqingensis sp. nov., isolated from a rottenly hemp rope.</title>
        <authorList>
            <person name="Cai Y."/>
        </authorList>
    </citation>
    <scope>NUCLEOTIDE SEQUENCE [LARGE SCALE GENOMIC DNA]</scope>
    <source>
        <strain evidence="4 5">FJ4-8</strain>
    </source>
</reference>
<keyword evidence="5" id="KW-1185">Reference proteome</keyword>
<proteinExistence type="predicted"/>
<comment type="caution">
    <text evidence="4">The sequence shown here is derived from an EMBL/GenBank/DDBJ whole genome shotgun (WGS) entry which is preliminary data.</text>
</comment>